<name>A0A2Z6NQV6_TRISU</name>
<reference evidence="2" key="1">
    <citation type="journal article" date="2017" name="Front. Plant Sci.">
        <title>Climate Clever Clovers: New Paradigm to Reduce the Environmental Footprint of Ruminants by Breeding Low Methanogenic Forages Utilizing Haplotype Variation.</title>
        <authorList>
            <person name="Kaur P."/>
            <person name="Appels R."/>
            <person name="Bayer P.E."/>
            <person name="Keeble-Gagnere G."/>
            <person name="Wang J."/>
            <person name="Hirakawa H."/>
            <person name="Shirasawa K."/>
            <person name="Vercoe P."/>
            <person name="Stefanova K."/>
            <person name="Durmic Z."/>
            <person name="Nichols P."/>
            <person name="Revell C."/>
            <person name="Isobe S.N."/>
            <person name="Edwards D."/>
            <person name="Erskine W."/>
        </authorList>
    </citation>
    <scope>NUCLEOTIDE SEQUENCE [LARGE SCALE GENOMIC DNA]</scope>
    <source>
        <strain evidence="2">cv. Daliak</strain>
    </source>
</reference>
<accession>A0A2Z6NQV6</accession>
<evidence type="ECO:0000313" key="2">
    <source>
        <dbReference type="Proteomes" id="UP000242715"/>
    </source>
</evidence>
<organism evidence="1 2">
    <name type="scientific">Trifolium subterraneum</name>
    <name type="common">Subterranean clover</name>
    <dbReference type="NCBI Taxonomy" id="3900"/>
    <lineage>
        <taxon>Eukaryota</taxon>
        <taxon>Viridiplantae</taxon>
        <taxon>Streptophyta</taxon>
        <taxon>Embryophyta</taxon>
        <taxon>Tracheophyta</taxon>
        <taxon>Spermatophyta</taxon>
        <taxon>Magnoliopsida</taxon>
        <taxon>eudicotyledons</taxon>
        <taxon>Gunneridae</taxon>
        <taxon>Pentapetalae</taxon>
        <taxon>rosids</taxon>
        <taxon>fabids</taxon>
        <taxon>Fabales</taxon>
        <taxon>Fabaceae</taxon>
        <taxon>Papilionoideae</taxon>
        <taxon>50 kb inversion clade</taxon>
        <taxon>NPAAA clade</taxon>
        <taxon>Hologalegina</taxon>
        <taxon>IRL clade</taxon>
        <taxon>Trifolieae</taxon>
        <taxon>Trifolium</taxon>
    </lineage>
</organism>
<dbReference type="Proteomes" id="UP000242715">
    <property type="component" value="Unassembled WGS sequence"/>
</dbReference>
<evidence type="ECO:0000313" key="1">
    <source>
        <dbReference type="EMBL" id="GAU44493.1"/>
    </source>
</evidence>
<protein>
    <submittedName>
        <fullName evidence="1">Uncharacterized protein</fullName>
    </submittedName>
</protein>
<keyword evidence="2" id="KW-1185">Reference proteome</keyword>
<dbReference type="EMBL" id="DF974048">
    <property type="protein sequence ID" value="GAU44493.1"/>
    <property type="molecule type" value="Genomic_DNA"/>
</dbReference>
<sequence length="242" mass="27248">MQNLGYTAECSVSAFETQVEEITSYISQKISQVEPLDDDDVLKSLYGTSQCSKTCQLKVVYFLVVTAEFISFCSSWNVPTILQSLGCITQWSVSDLGSQVEEITSYICQKIIQMECLDDDYQTSLNDTSQCSKSCQLKYTFDYGINVPMLMSLLKERRGSASGGNMLRGGGPAYGVKDLHICIFDNILSVLIYGLKTLVKSFLPDRQNQTTRNISGLLDILSRMLRESDVKGEWRREITYNF</sequence>
<proteinExistence type="predicted"/>
<dbReference type="OrthoDB" id="1679628at2759"/>
<dbReference type="AlphaFoldDB" id="A0A2Z6NQV6"/>
<gene>
    <name evidence="1" type="ORF">TSUD_13040</name>
</gene>